<keyword evidence="4" id="KW-1185">Reference proteome</keyword>
<dbReference type="OrthoDB" id="76388at2759"/>
<dbReference type="SUPFAM" id="SSF54556">
    <property type="entry name" value="Chitinase insertion domain"/>
    <property type="match status" value="1"/>
</dbReference>
<dbReference type="PANTHER" id="PTHR11177:SF228">
    <property type="entry name" value="CHITINASE"/>
    <property type="match status" value="1"/>
</dbReference>
<comment type="similarity">
    <text evidence="1">Belongs to the glycosyl hydrolase 18 family. Chitinase class V subfamily.</text>
</comment>
<dbReference type="EC" id="3.2.1.14" evidence="2"/>
<organism evidence="3 4">
    <name type="scientific">Penicillium atrosanguineum</name>
    <dbReference type="NCBI Taxonomy" id="1132637"/>
    <lineage>
        <taxon>Eukaryota</taxon>
        <taxon>Fungi</taxon>
        <taxon>Dikarya</taxon>
        <taxon>Ascomycota</taxon>
        <taxon>Pezizomycotina</taxon>
        <taxon>Eurotiomycetes</taxon>
        <taxon>Eurotiomycetidae</taxon>
        <taxon>Eurotiales</taxon>
        <taxon>Aspergillaceae</taxon>
        <taxon>Penicillium</taxon>
    </lineage>
</organism>
<evidence type="ECO:0000313" key="4">
    <source>
        <dbReference type="Proteomes" id="UP001147746"/>
    </source>
</evidence>
<dbReference type="Proteomes" id="UP001147746">
    <property type="component" value="Unassembled WGS sequence"/>
</dbReference>
<dbReference type="PROSITE" id="PS51910">
    <property type="entry name" value="GH18_2"/>
    <property type="match status" value="1"/>
</dbReference>
<dbReference type="SMART" id="SM00636">
    <property type="entry name" value="Glyco_18"/>
    <property type="match status" value="1"/>
</dbReference>
<comment type="caution">
    <text evidence="3">The sequence shown here is derived from an EMBL/GenBank/DDBJ whole genome shotgun (WGS) entry which is preliminary data.</text>
</comment>
<protein>
    <recommendedName>
        <fullName evidence="2">chitinase</fullName>
        <ecNumber evidence="2">3.2.1.14</ecNumber>
    </recommendedName>
</protein>
<dbReference type="InterPro" id="IPR050314">
    <property type="entry name" value="Glycosyl_Hydrlase_18"/>
</dbReference>
<dbReference type="InterPro" id="IPR001223">
    <property type="entry name" value="Glyco_hydro18_cat"/>
</dbReference>
<dbReference type="SUPFAM" id="SSF51445">
    <property type="entry name" value="(Trans)glycosidases"/>
    <property type="match status" value="1"/>
</dbReference>
<evidence type="ECO:0000313" key="3">
    <source>
        <dbReference type="EMBL" id="KAJ5302698.1"/>
    </source>
</evidence>
<dbReference type="AlphaFoldDB" id="A0A9W9U0F1"/>
<evidence type="ECO:0000256" key="2">
    <source>
        <dbReference type="ARBA" id="ARBA00012729"/>
    </source>
</evidence>
<dbReference type="GO" id="GO:0006032">
    <property type="term" value="P:chitin catabolic process"/>
    <property type="evidence" value="ECO:0007669"/>
    <property type="project" value="TreeGrafter"/>
</dbReference>
<dbReference type="InterPro" id="IPR029070">
    <property type="entry name" value="Chitinase_insertion_sf"/>
</dbReference>
<dbReference type="Gene3D" id="3.10.50.10">
    <property type="match status" value="1"/>
</dbReference>
<dbReference type="InterPro" id="IPR011583">
    <property type="entry name" value="Chitinase_II/V-like_cat"/>
</dbReference>
<evidence type="ECO:0000256" key="1">
    <source>
        <dbReference type="ARBA" id="ARBA00008682"/>
    </source>
</evidence>
<gene>
    <name evidence="3" type="ORF">N7476_009497</name>
</gene>
<dbReference type="PANTHER" id="PTHR11177">
    <property type="entry name" value="CHITINASE"/>
    <property type="match status" value="1"/>
</dbReference>
<accession>A0A9W9U0F1</accession>
<dbReference type="GO" id="GO:0008061">
    <property type="term" value="F:chitin binding"/>
    <property type="evidence" value="ECO:0007669"/>
    <property type="project" value="InterPro"/>
</dbReference>
<reference evidence="3" key="1">
    <citation type="submission" date="2022-12" db="EMBL/GenBank/DDBJ databases">
        <authorList>
            <person name="Petersen C."/>
        </authorList>
    </citation>
    <scope>NUCLEOTIDE SEQUENCE</scope>
    <source>
        <strain evidence="3">IBT 21472</strain>
    </source>
</reference>
<name>A0A9W9U0F1_9EURO</name>
<dbReference type="GO" id="GO:0005576">
    <property type="term" value="C:extracellular region"/>
    <property type="evidence" value="ECO:0007669"/>
    <property type="project" value="TreeGrafter"/>
</dbReference>
<dbReference type="Pfam" id="PF00704">
    <property type="entry name" value="Glyco_hydro_18"/>
    <property type="match status" value="1"/>
</dbReference>
<dbReference type="EMBL" id="JAPZBO010000009">
    <property type="protein sequence ID" value="KAJ5302698.1"/>
    <property type="molecule type" value="Genomic_DNA"/>
</dbReference>
<dbReference type="GO" id="GO:0005975">
    <property type="term" value="P:carbohydrate metabolic process"/>
    <property type="evidence" value="ECO:0007669"/>
    <property type="project" value="InterPro"/>
</dbReference>
<dbReference type="GO" id="GO:0008843">
    <property type="term" value="F:endochitinase activity"/>
    <property type="evidence" value="ECO:0007669"/>
    <property type="project" value="UniProtKB-EC"/>
</dbReference>
<sequence length="365" mass="40512">MERINYINASYYPSWRIYRGQSPSSMDLARTTHVFYAFLRVRENGDIYHLDEKADLEYPADGVNGCLNAFTLLKRQQFPHLKLIVSIGGGSGSQPFKEVTSHLDRRARLARNLRQFVDRFELNGVDREFLPYKKILSVNRALVDWEHPSNAEEGRNYVLVLEELRRSLPAPQYLLTTALPVGEWCLKHIDVAKAAKQVDFVNLMCYDFAGPWTGLSGHQSQLYAPARPHNAFAKRSGHEAVKYFLVRGVPSKKLVLGVPVYGRSFLGVDGVGQRFSGHAGEGGTFEYRQLPLPGAQVFMDAKLGAAGSIGGEGGFVSHDTPGTVQMKAEYVRANHLGGLFYWTGVADAAGPESLVNAGYEVLSRS</sequence>
<proteinExistence type="inferred from homology"/>
<dbReference type="Gene3D" id="3.20.20.80">
    <property type="entry name" value="Glycosidases"/>
    <property type="match status" value="1"/>
</dbReference>
<reference evidence="3" key="2">
    <citation type="journal article" date="2023" name="IMA Fungus">
        <title>Comparative genomic study of the Penicillium genus elucidates a diverse pangenome and 15 lateral gene transfer events.</title>
        <authorList>
            <person name="Petersen C."/>
            <person name="Sorensen T."/>
            <person name="Nielsen M.R."/>
            <person name="Sondergaard T.E."/>
            <person name="Sorensen J.L."/>
            <person name="Fitzpatrick D.A."/>
            <person name="Frisvad J.C."/>
            <person name="Nielsen K.L."/>
        </authorList>
    </citation>
    <scope>NUCLEOTIDE SEQUENCE</scope>
    <source>
        <strain evidence="3">IBT 21472</strain>
    </source>
</reference>
<dbReference type="InterPro" id="IPR017853">
    <property type="entry name" value="GH"/>
</dbReference>